<dbReference type="Gene3D" id="3.30.70.330">
    <property type="match status" value="2"/>
</dbReference>
<evidence type="ECO:0000313" key="7">
    <source>
        <dbReference type="EMBL" id="KAA8908263.1"/>
    </source>
</evidence>
<dbReference type="PANTHER" id="PTHR48030">
    <property type="entry name" value="SPLICING FACTOR 3B SUBUNIT 4"/>
    <property type="match status" value="1"/>
</dbReference>
<feature type="domain" description="RRM" evidence="6">
    <location>
        <begin position="4"/>
        <end position="82"/>
    </location>
</feature>
<evidence type="ECO:0000313" key="8">
    <source>
        <dbReference type="Proteomes" id="UP000449547"/>
    </source>
</evidence>
<dbReference type="GeneID" id="54778885"/>
<dbReference type="GO" id="GO:0005730">
    <property type="term" value="C:nucleolus"/>
    <property type="evidence" value="ECO:0007669"/>
    <property type="project" value="TreeGrafter"/>
</dbReference>
<dbReference type="SMART" id="SM00360">
    <property type="entry name" value="RRM"/>
    <property type="match status" value="2"/>
</dbReference>
<dbReference type="InterPro" id="IPR034158">
    <property type="entry name" value="SF3B4_RRM1"/>
</dbReference>
<dbReference type="OrthoDB" id="10259687at2759"/>
<dbReference type="GO" id="GO:0003723">
    <property type="term" value="F:RNA binding"/>
    <property type="evidence" value="ECO:0007669"/>
    <property type="project" value="UniProtKB-UniRule"/>
</dbReference>
<dbReference type="GO" id="GO:0005686">
    <property type="term" value="C:U2 snRNP"/>
    <property type="evidence" value="ECO:0007669"/>
    <property type="project" value="TreeGrafter"/>
</dbReference>
<evidence type="ECO:0000256" key="1">
    <source>
        <dbReference type="ARBA" id="ARBA00004123"/>
    </source>
</evidence>
<protein>
    <recommendedName>
        <fullName evidence="6">RRM domain-containing protein</fullName>
    </recommendedName>
</protein>
<comment type="caution">
    <text evidence="7">The sequence shown here is derived from an EMBL/GenBank/DDBJ whole genome shotgun (WGS) entry which is preliminary data.</text>
</comment>
<gene>
    <name evidence="7" type="ORF">DIURU_000232</name>
</gene>
<accession>A0A642UYV3</accession>
<keyword evidence="4" id="KW-0539">Nucleus</keyword>
<keyword evidence="3 5" id="KW-0694">RNA-binding</keyword>
<feature type="domain" description="RRM" evidence="6">
    <location>
        <begin position="90"/>
        <end position="168"/>
    </location>
</feature>
<evidence type="ECO:0000256" key="2">
    <source>
        <dbReference type="ARBA" id="ARBA00022737"/>
    </source>
</evidence>
<dbReference type="GO" id="GO:0071011">
    <property type="term" value="C:precatalytic spliceosome"/>
    <property type="evidence" value="ECO:0007669"/>
    <property type="project" value="TreeGrafter"/>
</dbReference>
<dbReference type="SUPFAM" id="SSF54928">
    <property type="entry name" value="RNA-binding domain, RBD"/>
    <property type="match status" value="1"/>
</dbReference>
<comment type="subcellular location">
    <subcellularLocation>
        <location evidence="1">Nucleus</location>
    </subcellularLocation>
</comment>
<evidence type="ECO:0000256" key="5">
    <source>
        <dbReference type="PROSITE-ProRule" id="PRU00176"/>
    </source>
</evidence>
<evidence type="ECO:0000256" key="4">
    <source>
        <dbReference type="ARBA" id="ARBA00023242"/>
    </source>
</evidence>
<keyword evidence="8" id="KW-1185">Reference proteome</keyword>
<dbReference type="InterPro" id="IPR035979">
    <property type="entry name" value="RBD_domain_sf"/>
</dbReference>
<dbReference type="EMBL" id="SWFT01000009">
    <property type="protein sequence ID" value="KAA8908263.1"/>
    <property type="molecule type" value="Genomic_DNA"/>
</dbReference>
<sequence>MTPVTLYFGNVDPQLDDSLMYQLFLQFAPIKSLHMPKDRILHTHQGFGFVEFFSNDDAEYAEKILRGIRLYGRPLKLNRSESAKDVIIGAKLFINNLNPLVDEEFLTETFSKYGEFAKPPEVVRDEDGNSKRHGFITYTDFDVSDHVLNTMDGKLLMGNKLKIEYARKEGGANGQHHGDAAERLLIESGKAHAIIKDSSKSRKRRRG</sequence>
<evidence type="ECO:0000259" key="6">
    <source>
        <dbReference type="PROSITE" id="PS50102"/>
    </source>
</evidence>
<organism evidence="7 8">
    <name type="scientific">Diutina rugosa</name>
    <name type="common">Yeast</name>
    <name type="synonym">Candida rugosa</name>
    <dbReference type="NCBI Taxonomy" id="5481"/>
    <lineage>
        <taxon>Eukaryota</taxon>
        <taxon>Fungi</taxon>
        <taxon>Dikarya</taxon>
        <taxon>Ascomycota</taxon>
        <taxon>Saccharomycotina</taxon>
        <taxon>Pichiomycetes</taxon>
        <taxon>Debaryomycetaceae</taxon>
        <taxon>Diutina</taxon>
    </lineage>
</organism>
<dbReference type="AlphaFoldDB" id="A0A642UYV3"/>
<dbReference type="CDD" id="cd12334">
    <property type="entry name" value="RRM1_SF3B4"/>
    <property type="match status" value="1"/>
</dbReference>
<dbReference type="PROSITE" id="PS50102">
    <property type="entry name" value="RRM"/>
    <property type="match status" value="2"/>
</dbReference>
<dbReference type="InterPro" id="IPR000504">
    <property type="entry name" value="RRM_dom"/>
</dbReference>
<dbReference type="InterPro" id="IPR012677">
    <property type="entry name" value="Nucleotide-bd_a/b_plait_sf"/>
</dbReference>
<dbReference type="GO" id="GO:0048026">
    <property type="term" value="P:positive regulation of mRNA splicing, via spliceosome"/>
    <property type="evidence" value="ECO:0007669"/>
    <property type="project" value="TreeGrafter"/>
</dbReference>
<evidence type="ECO:0000256" key="3">
    <source>
        <dbReference type="ARBA" id="ARBA00022884"/>
    </source>
</evidence>
<dbReference type="PANTHER" id="PTHR48030:SF3">
    <property type="entry name" value="SPLICING FACTOR 3B SUBUNIT 4"/>
    <property type="match status" value="1"/>
</dbReference>
<dbReference type="VEuPathDB" id="FungiDB:DIURU_000232"/>
<dbReference type="RefSeq" id="XP_034014948.1">
    <property type="nucleotide sequence ID" value="XM_034154958.1"/>
</dbReference>
<reference evidence="7 8" key="1">
    <citation type="submission" date="2019-07" db="EMBL/GenBank/DDBJ databases">
        <title>Genome assembly of two rare yeast pathogens: Diutina rugosa and Trichomonascus ciferrii.</title>
        <authorList>
            <person name="Mixao V."/>
            <person name="Saus E."/>
            <person name="Hansen A."/>
            <person name="Lass-Flor C."/>
            <person name="Gabaldon T."/>
        </authorList>
    </citation>
    <scope>NUCLEOTIDE SEQUENCE [LARGE SCALE GENOMIC DNA]</scope>
    <source>
        <strain evidence="7 8">CBS 613</strain>
    </source>
</reference>
<dbReference type="InterPro" id="IPR052084">
    <property type="entry name" value="SF3B4_spliceosome_assoc"/>
</dbReference>
<dbReference type="Pfam" id="PF00076">
    <property type="entry name" value="RRM_1"/>
    <property type="match status" value="2"/>
</dbReference>
<dbReference type="OMA" id="VIRDMDQ"/>
<proteinExistence type="predicted"/>
<dbReference type="Proteomes" id="UP000449547">
    <property type="component" value="Unassembled WGS sequence"/>
</dbReference>
<name>A0A642UYV3_DIURU</name>
<keyword evidence="2" id="KW-0677">Repeat</keyword>